<evidence type="ECO:0000259" key="1">
    <source>
        <dbReference type="Pfam" id="PF08241"/>
    </source>
</evidence>
<organism evidence="2 3">
    <name type="scientific">Tepidimonas charontis</name>
    <dbReference type="NCBI Taxonomy" id="2267262"/>
    <lineage>
        <taxon>Bacteria</taxon>
        <taxon>Pseudomonadati</taxon>
        <taxon>Pseudomonadota</taxon>
        <taxon>Betaproteobacteria</taxon>
        <taxon>Burkholderiales</taxon>
        <taxon>Tepidimonas</taxon>
    </lineage>
</organism>
<dbReference type="AlphaFoldDB" id="A0A554X7D8"/>
<dbReference type="EMBL" id="VJON01000043">
    <property type="protein sequence ID" value="TSE31751.1"/>
    <property type="molecule type" value="Genomic_DNA"/>
</dbReference>
<reference evidence="2 3" key="1">
    <citation type="submission" date="2019-07" db="EMBL/GenBank/DDBJ databases">
        <title>Tepidimonas charontis SPSP-6 draft genome.</title>
        <authorList>
            <person name="Da Costa M.S."/>
            <person name="Froufe H.J.C."/>
            <person name="Egas C."/>
            <person name="Albuquerque L."/>
        </authorList>
    </citation>
    <scope>NUCLEOTIDE SEQUENCE [LARGE SCALE GENOMIC DNA]</scope>
    <source>
        <strain evidence="2 3">SPSP-6</strain>
    </source>
</reference>
<name>A0A554X7D8_9BURK</name>
<feature type="domain" description="Methyltransferase type 11" evidence="1">
    <location>
        <begin position="107"/>
        <end position="162"/>
    </location>
</feature>
<evidence type="ECO:0000313" key="2">
    <source>
        <dbReference type="EMBL" id="TSE31751.1"/>
    </source>
</evidence>
<accession>A0A554X7D8</accession>
<dbReference type="Gene3D" id="3.40.50.150">
    <property type="entry name" value="Vaccinia Virus protein VP39"/>
    <property type="match status" value="1"/>
</dbReference>
<evidence type="ECO:0000313" key="3">
    <source>
        <dbReference type="Proteomes" id="UP000318294"/>
    </source>
</evidence>
<protein>
    <submittedName>
        <fullName evidence="2">Methyltransferase domain protein</fullName>
    </submittedName>
</protein>
<proteinExistence type="predicted"/>
<keyword evidence="3" id="KW-1185">Reference proteome</keyword>
<dbReference type="Proteomes" id="UP000318294">
    <property type="component" value="Unassembled WGS sequence"/>
</dbReference>
<dbReference type="InterPro" id="IPR029063">
    <property type="entry name" value="SAM-dependent_MTases_sf"/>
</dbReference>
<comment type="caution">
    <text evidence="2">The sequence shown here is derived from an EMBL/GenBank/DDBJ whole genome shotgun (WGS) entry which is preliminary data.</text>
</comment>
<dbReference type="GO" id="GO:0032259">
    <property type="term" value="P:methylation"/>
    <property type="evidence" value="ECO:0007669"/>
    <property type="project" value="UniProtKB-KW"/>
</dbReference>
<dbReference type="InterPro" id="IPR013216">
    <property type="entry name" value="Methyltransf_11"/>
</dbReference>
<gene>
    <name evidence="2" type="ORF">Tchar_02231</name>
</gene>
<dbReference type="GO" id="GO:0008757">
    <property type="term" value="F:S-adenosylmethionine-dependent methyltransferase activity"/>
    <property type="evidence" value="ECO:0007669"/>
    <property type="project" value="InterPro"/>
</dbReference>
<keyword evidence="2" id="KW-0489">Methyltransferase</keyword>
<sequence>MPAPESTAPDTPPSLGQALAAWFATAPGRYLLRWEERAFAEAVADAFGYHALQLGLPQLDALAANRMPHRWLALPEPPDEGWAVGAAVEAPAGAAEAAARDGGRSATGAAHIDLITHAAALPFPADSLDLVLLPHTLELSADPHAVLREVARVLVPNGRVVIAGLNPASWWGWRQYRAHACARLGLGHTRWARLYLPEAGAFIGPWRLRDWLRLLSFEVEYVTYGCYRPAVRTERWLQRFEWMDRWGARWWTPLGAVYFIRAVKRVRGLHLLGPAWRPLRASAAPAVVTRRDGDFHTTA</sequence>
<dbReference type="RefSeq" id="WP_408033589.1">
    <property type="nucleotide sequence ID" value="NZ_VJON01000043.1"/>
</dbReference>
<keyword evidence="2" id="KW-0808">Transferase</keyword>
<dbReference type="Pfam" id="PF08241">
    <property type="entry name" value="Methyltransf_11"/>
    <property type="match status" value="1"/>
</dbReference>
<dbReference type="SUPFAM" id="SSF53335">
    <property type="entry name" value="S-adenosyl-L-methionine-dependent methyltransferases"/>
    <property type="match status" value="1"/>
</dbReference>